<keyword evidence="2" id="KW-1185">Reference proteome</keyword>
<gene>
    <name evidence="1" type="ORF">M422DRAFT_52554</name>
</gene>
<dbReference type="SUPFAM" id="SSF52047">
    <property type="entry name" value="RNI-like"/>
    <property type="match status" value="1"/>
</dbReference>
<evidence type="ECO:0000313" key="2">
    <source>
        <dbReference type="Proteomes" id="UP000054279"/>
    </source>
</evidence>
<dbReference type="EMBL" id="KN837217">
    <property type="protein sequence ID" value="KIJ33085.1"/>
    <property type="molecule type" value="Genomic_DNA"/>
</dbReference>
<accession>A0A0C9V6H4</accession>
<organism evidence="1 2">
    <name type="scientific">Sphaerobolus stellatus (strain SS14)</name>
    <dbReference type="NCBI Taxonomy" id="990650"/>
    <lineage>
        <taxon>Eukaryota</taxon>
        <taxon>Fungi</taxon>
        <taxon>Dikarya</taxon>
        <taxon>Basidiomycota</taxon>
        <taxon>Agaricomycotina</taxon>
        <taxon>Agaricomycetes</taxon>
        <taxon>Phallomycetidae</taxon>
        <taxon>Geastrales</taxon>
        <taxon>Sphaerobolaceae</taxon>
        <taxon>Sphaerobolus</taxon>
    </lineage>
</organism>
<proteinExistence type="predicted"/>
<dbReference type="AlphaFoldDB" id="A0A0C9V6H4"/>
<evidence type="ECO:0000313" key="1">
    <source>
        <dbReference type="EMBL" id="KIJ33085.1"/>
    </source>
</evidence>
<reference evidence="1 2" key="1">
    <citation type="submission" date="2014-06" db="EMBL/GenBank/DDBJ databases">
        <title>Evolutionary Origins and Diversification of the Mycorrhizal Mutualists.</title>
        <authorList>
            <consortium name="DOE Joint Genome Institute"/>
            <consortium name="Mycorrhizal Genomics Consortium"/>
            <person name="Kohler A."/>
            <person name="Kuo A."/>
            <person name="Nagy L.G."/>
            <person name="Floudas D."/>
            <person name="Copeland A."/>
            <person name="Barry K.W."/>
            <person name="Cichocki N."/>
            <person name="Veneault-Fourrey C."/>
            <person name="LaButti K."/>
            <person name="Lindquist E.A."/>
            <person name="Lipzen A."/>
            <person name="Lundell T."/>
            <person name="Morin E."/>
            <person name="Murat C."/>
            <person name="Riley R."/>
            <person name="Ohm R."/>
            <person name="Sun H."/>
            <person name="Tunlid A."/>
            <person name="Henrissat B."/>
            <person name="Grigoriev I.V."/>
            <person name="Hibbett D.S."/>
            <person name="Martin F."/>
        </authorList>
    </citation>
    <scope>NUCLEOTIDE SEQUENCE [LARGE SCALE GENOMIC DNA]</scope>
    <source>
        <strain evidence="1 2">SS14</strain>
    </source>
</reference>
<name>A0A0C9V6H4_SPHS4</name>
<dbReference type="Proteomes" id="UP000054279">
    <property type="component" value="Unassembled WGS sequence"/>
</dbReference>
<sequence length="220" mass="25378">MKDMTWLSVDMHFAFHIRSGKGTIQTSLGPLGESSPEPTLELCLSRCTDTDILEMIGNYQNVERLRLETERPWHYIYHPERNLLHQLPSLLALEVTIASYRYVTERESEPVLKAPLPSQMGKTQLRHLLFRGVPLNMDLLAEVAAANGLEKLDLDRCLNIKQGDIERIKNSLNIEVFWSEEITTSEQRERWGQYNIEGRPVHSFHTLPPLWVPKMCSLEA</sequence>
<dbReference type="HOGENOM" id="CLU_1256735_0_0_1"/>
<protein>
    <submittedName>
        <fullName evidence="1">Uncharacterized protein</fullName>
    </submittedName>
</protein>